<dbReference type="InParanoid" id="A0A3Q7JDS5"/>
<protein>
    <submittedName>
        <fullName evidence="1">Uncharacterized protein</fullName>
    </submittedName>
</protein>
<dbReference type="Proteomes" id="UP000004994">
    <property type="component" value="Chromosome 10"/>
</dbReference>
<dbReference type="EnsemblPlants" id="Solyc10g074960.2.1">
    <property type="protein sequence ID" value="Solyc10g074960.2.1"/>
    <property type="gene ID" value="Solyc10g074960.2"/>
</dbReference>
<reference evidence="1" key="1">
    <citation type="journal article" date="2012" name="Nature">
        <title>The tomato genome sequence provides insights into fleshy fruit evolution.</title>
        <authorList>
            <consortium name="Tomato Genome Consortium"/>
        </authorList>
    </citation>
    <scope>NUCLEOTIDE SEQUENCE [LARGE SCALE GENOMIC DNA]</scope>
    <source>
        <strain evidence="1">cv. Heinz 1706</strain>
    </source>
</reference>
<dbReference type="PaxDb" id="4081-Solyc10g074960.1.1"/>
<evidence type="ECO:0000313" key="1">
    <source>
        <dbReference type="EnsemblPlants" id="Solyc10g074960.2.1"/>
    </source>
</evidence>
<keyword evidence="2" id="KW-1185">Reference proteome</keyword>
<organism evidence="1">
    <name type="scientific">Solanum lycopersicum</name>
    <name type="common">Tomato</name>
    <name type="synonym">Lycopersicon esculentum</name>
    <dbReference type="NCBI Taxonomy" id="4081"/>
    <lineage>
        <taxon>Eukaryota</taxon>
        <taxon>Viridiplantae</taxon>
        <taxon>Streptophyta</taxon>
        <taxon>Embryophyta</taxon>
        <taxon>Tracheophyta</taxon>
        <taxon>Spermatophyta</taxon>
        <taxon>Magnoliopsida</taxon>
        <taxon>eudicotyledons</taxon>
        <taxon>Gunneridae</taxon>
        <taxon>Pentapetalae</taxon>
        <taxon>asterids</taxon>
        <taxon>lamiids</taxon>
        <taxon>Solanales</taxon>
        <taxon>Solanaceae</taxon>
        <taxon>Solanoideae</taxon>
        <taxon>Solaneae</taxon>
        <taxon>Solanum</taxon>
        <taxon>Solanum subgen. Lycopersicon</taxon>
    </lineage>
</organism>
<proteinExistence type="predicted"/>
<accession>A0A3Q7JDS5</accession>
<sequence length="48" mass="5660">MSNLFQSPMLSSSMGELKVSMLRNRHQMLLQTNLLKENRLSDLKMLFF</sequence>
<gene>
    <name evidence="1" type="primary">LOC101262266</name>
</gene>
<dbReference type="AlphaFoldDB" id="A0A3Q7JDS5"/>
<name>A0A3Q7JDS5_SOLLC</name>
<dbReference type="Gramene" id="Solyc10g074960.2.1">
    <property type="protein sequence ID" value="Solyc10g074960.2.1"/>
    <property type="gene ID" value="Solyc10g074960.2"/>
</dbReference>
<reference evidence="1" key="2">
    <citation type="submission" date="2019-01" db="UniProtKB">
        <authorList>
            <consortium name="EnsemblPlants"/>
        </authorList>
    </citation>
    <scope>IDENTIFICATION</scope>
    <source>
        <strain evidence="1">cv. Heinz 1706</strain>
    </source>
</reference>
<evidence type="ECO:0000313" key="2">
    <source>
        <dbReference type="Proteomes" id="UP000004994"/>
    </source>
</evidence>